<name>A0A1F4T616_UNCSA</name>
<dbReference type="AlphaFoldDB" id="A0A1F4T616"/>
<proteinExistence type="predicted"/>
<evidence type="ECO:0000313" key="2">
    <source>
        <dbReference type="EMBL" id="OGC28261.1"/>
    </source>
</evidence>
<reference evidence="2 3" key="1">
    <citation type="journal article" date="2016" name="Nat. Commun.">
        <title>Thousands of microbial genomes shed light on interconnected biogeochemical processes in an aquifer system.</title>
        <authorList>
            <person name="Anantharaman K."/>
            <person name="Brown C.T."/>
            <person name="Hug L.A."/>
            <person name="Sharon I."/>
            <person name="Castelle C.J."/>
            <person name="Probst A.J."/>
            <person name="Thomas B.C."/>
            <person name="Singh A."/>
            <person name="Wilkins M.J."/>
            <person name="Karaoz U."/>
            <person name="Brodie E.L."/>
            <person name="Williams K.H."/>
            <person name="Hubbard S.S."/>
            <person name="Banfield J.F."/>
        </authorList>
    </citation>
    <scope>NUCLEOTIDE SEQUENCE [LARGE SCALE GENOMIC DNA]</scope>
</reference>
<accession>A0A1F4T616</accession>
<feature type="region of interest" description="Disordered" evidence="1">
    <location>
        <begin position="310"/>
        <end position="336"/>
    </location>
</feature>
<sequence length="351" mass="36401">MSAAALLGACNKAAPKKHVSGQLPNSSYAHIMESRDLLAQSICGAKATDGTTIATVPNNPLLNTILSVNGKQVTLAEVVAEFVIRESDQRAKFIALTPGKQAEAIKAVASRIDPNSGILAKLSPESLALLTRYCETGGRPTPTGLIPHVEVGITDQMIEEAISGGAPLAASTSTATAQLGLRSCDANIPCSTNNITPGQKITVTLILNGKDLPISINDYLLNIGNSGLVGIIKTIESHNAGYTVPGTGRTLAADGTVFTIEFTADTNVREPILRALKLYVKQQNNQIAVADQSAFIRVLLPSAPVATATVAPPTATTPPPPPAKTAPPATTTDPCAGKTGVFLSACKRNQR</sequence>
<gene>
    <name evidence="2" type="ORF">A3K49_04680</name>
</gene>
<organism evidence="2 3">
    <name type="scientific">candidate division WOR-1 bacterium RIFOXYC12_FULL_54_18</name>
    <dbReference type="NCBI Taxonomy" id="1802584"/>
    <lineage>
        <taxon>Bacteria</taxon>
        <taxon>Bacillati</taxon>
        <taxon>Saganbacteria</taxon>
    </lineage>
</organism>
<dbReference type="Proteomes" id="UP000178602">
    <property type="component" value="Unassembled WGS sequence"/>
</dbReference>
<evidence type="ECO:0000313" key="3">
    <source>
        <dbReference type="Proteomes" id="UP000178602"/>
    </source>
</evidence>
<protein>
    <submittedName>
        <fullName evidence="2">Uncharacterized protein</fullName>
    </submittedName>
</protein>
<comment type="caution">
    <text evidence="2">The sequence shown here is derived from an EMBL/GenBank/DDBJ whole genome shotgun (WGS) entry which is preliminary data.</text>
</comment>
<dbReference type="EMBL" id="MEUG01000001">
    <property type="protein sequence ID" value="OGC28261.1"/>
    <property type="molecule type" value="Genomic_DNA"/>
</dbReference>
<feature type="compositionally biased region" description="Pro residues" evidence="1">
    <location>
        <begin position="315"/>
        <end position="325"/>
    </location>
</feature>
<evidence type="ECO:0000256" key="1">
    <source>
        <dbReference type="SAM" id="MobiDB-lite"/>
    </source>
</evidence>